<dbReference type="SMART" id="SM00387">
    <property type="entry name" value="HATPase_c"/>
    <property type="match status" value="1"/>
</dbReference>
<name>A3DN70_STAMF</name>
<dbReference type="KEGG" id="smr:Smar_0981"/>
<keyword evidence="1 7" id="KW-0547">Nucleotide-binding</keyword>
<dbReference type="Pfam" id="PF02518">
    <property type="entry name" value="HATPase_c"/>
    <property type="match status" value="1"/>
</dbReference>
<dbReference type="GeneID" id="4907873"/>
<dbReference type="AlphaFoldDB" id="A3DN70"/>
<dbReference type="CDD" id="cd00823">
    <property type="entry name" value="TopoIIB_Trans"/>
    <property type="match status" value="1"/>
</dbReference>
<proteinExistence type="inferred from homology"/>
<dbReference type="EC" id="5.6.2.2" evidence="7"/>
<evidence type="ECO:0000313" key="9">
    <source>
        <dbReference type="EMBL" id="ABN70080.1"/>
    </source>
</evidence>
<dbReference type="GO" id="GO:0005524">
    <property type="term" value="F:ATP binding"/>
    <property type="evidence" value="ECO:0007669"/>
    <property type="project" value="UniProtKB-UniRule"/>
</dbReference>
<dbReference type="HAMAP" id="MF_00322">
    <property type="entry name" value="Top6B"/>
    <property type="match status" value="1"/>
</dbReference>
<keyword evidence="10" id="KW-1185">Reference proteome</keyword>
<dbReference type="EMBL" id="CP000575">
    <property type="protein sequence ID" value="ABN70080.1"/>
    <property type="molecule type" value="Genomic_DNA"/>
</dbReference>
<feature type="binding site" evidence="7">
    <location>
        <position position="46"/>
    </location>
    <ligand>
        <name>ATP</name>
        <dbReference type="ChEBI" id="CHEBI:30616"/>
    </ligand>
</feature>
<dbReference type="GO" id="GO:0003677">
    <property type="term" value="F:DNA binding"/>
    <property type="evidence" value="ECO:0007669"/>
    <property type="project" value="UniProtKB-UniRule"/>
</dbReference>
<evidence type="ECO:0000313" key="10">
    <source>
        <dbReference type="Proteomes" id="UP000000254"/>
    </source>
</evidence>
<reference evidence="10" key="1">
    <citation type="journal article" date="2009" name="BMC Genomics">
        <title>The complete genome sequence of Staphylothermus marinus reveals differences in sulfur metabolism among heterotrophic Crenarchaeota.</title>
        <authorList>
            <person name="Anderson I.J."/>
            <person name="Dharmarajan L."/>
            <person name="Rodriguez J."/>
            <person name="Hooper S."/>
            <person name="Porat I."/>
            <person name="Ulrich L.E."/>
            <person name="Elkins J.G."/>
            <person name="Mavromatis K."/>
            <person name="Sun H."/>
            <person name="Land M."/>
            <person name="Lapidus A."/>
            <person name="Lucas S."/>
            <person name="Barry K."/>
            <person name="Huber H."/>
            <person name="Zhulin I.B."/>
            <person name="Whitman W.B."/>
            <person name="Mukhopadhyay B."/>
            <person name="Woese C."/>
            <person name="Bristow J."/>
            <person name="Kyrpides N."/>
        </authorList>
    </citation>
    <scope>NUCLEOTIDE SEQUENCE [LARGE SCALE GENOMIC DNA]</scope>
    <source>
        <strain evidence="10">ATCC 43588 / DSM 3639 / JCM 9404 / F1</strain>
    </source>
</reference>
<reference evidence="9 10" key="2">
    <citation type="journal article" date="2009" name="Stand. Genomic Sci.">
        <title>Complete genome sequence of Staphylothermus marinus Stetter and Fiala 1986 type strain F1.</title>
        <authorList>
            <person name="Anderson I.J."/>
            <person name="Sun H."/>
            <person name="Lapidus A."/>
            <person name="Copeland A."/>
            <person name="Glavina Del Rio T."/>
            <person name="Tice H."/>
            <person name="Dalin E."/>
            <person name="Lucas S."/>
            <person name="Barry K."/>
            <person name="Land M."/>
            <person name="Richardson P."/>
            <person name="Huber H."/>
            <person name="Kyrpides N.C."/>
        </authorList>
    </citation>
    <scope>NUCLEOTIDE SEQUENCE [LARGE SCALE GENOMIC DNA]</scope>
    <source>
        <strain evidence="10">ATCC 43588 / DSM 3639 / JCM 9404 / F1</strain>
    </source>
</reference>
<evidence type="ECO:0000256" key="5">
    <source>
        <dbReference type="ARBA" id="ARBA00023235"/>
    </source>
</evidence>
<dbReference type="SUPFAM" id="SSF46946">
    <property type="entry name" value="S13-like H2TH domain"/>
    <property type="match status" value="1"/>
</dbReference>
<dbReference type="GO" id="GO:0003918">
    <property type="term" value="F:DNA topoisomerase type II (double strand cut, ATP-hydrolyzing) activity"/>
    <property type="evidence" value="ECO:0007669"/>
    <property type="project" value="UniProtKB-UniRule"/>
</dbReference>
<comment type="catalytic activity">
    <reaction evidence="7">
        <text>ATP-dependent breakage, passage and rejoining of double-stranded DNA.</text>
        <dbReference type="EC" id="5.6.2.2"/>
    </reaction>
</comment>
<dbReference type="Proteomes" id="UP000000254">
    <property type="component" value="Chromosome"/>
</dbReference>
<evidence type="ECO:0000256" key="6">
    <source>
        <dbReference type="ARBA" id="ARBA00063696"/>
    </source>
</evidence>
<dbReference type="InterPro" id="IPR036890">
    <property type="entry name" value="HATPase_C_sf"/>
</dbReference>
<feature type="binding site" evidence="7">
    <location>
        <position position="80"/>
    </location>
    <ligand>
        <name>ATP</name>
        <dbReference type="ChEBI" id="CHEBI:30616"/>
    </ligand>
</feature>
<dbReference type="OrthoDB" id="65493at2157"/>
<keyword evidence="3 7" id="KW-0799">Topoisomerase</keyword>
<dbReference type="NCBIfam" id="TIGR01052">
    <property type="entry name" value="top6b"/>
    <property type="match status" value="1"/>
</dbReference>
<dbReference type="RefSeq" id="WP_011839271.1">
    <property type="nucleotide sequence ID" value="NC_009033.1"/>
</dbReference>
<dbReference type="Gene3D" id="1.10.8.50">
    <property type="match status" value="1"/>
</dbReference>
<dbReference type="HOGENOM" id="CLU_006403_1_0_2"/>
<feature type="binding site" evidence="7">
    <location>
        <begin position="110"/>
        <end position="117"/>
    </location>
    <ligand>
        <name>ATP</name>
        <dbReference type="ChEBI" id="CHEBI:30616"/>
    </ligand>
</feature>
<keyword evidence="2 7" id="KW-0067">ATP-binding</keyword>
<dbReference type="STRING" id="399550.Smar_0981"/>
<sequence length="531" mass="59824">MAATSETAENYKAISAAEFFYKYKEIAGFANPARALYQTIRELVENALDATDAHGILPNIKVTIEKADQIHEYYKITVEDNGIGIPPHIVPEAFGRVLFSSKYVLRQTRGMFGLGVKVAVLYGQMTTGRPVEIITSQPGLRRIYYYKLRIDINKNQPIILERGSWRKNRDWHGTIVSLTIEGDWSRARFRVKDYILRTAVVTPYANIVFMTPEGEIYYYKRAIDKLPSPPKQVKPHPYGVDLELLKRIRETGKYATLYDLLIKSFQSVGDVTARTLISQAGLDPSIDPMKISDKDLLKLVNTMKKYDKYRPPTAQALSPLGPDIIKAGLTRIYEPEFVEATTRKPSAYQGHPFIVEAGIAYGGKVPMSPSDKPNLLRYANKIPLLYDEGSDVITAVIKEDINWDNYLVHLPAPIIVLVHICSTKVPFKGVGKESIADVPEIRKEIKLAISEVARKLRNHLSKKIREEEKKKKIVNLAKYIPEVARALSIIIGEDGLDYNTILDKLAEITATRTGIPKNEVEKVIKNVEIGT</sequence>
<evidence type="ECO:0000256" key="4">
    <source>
        <dbReference type="ARBA" id="ARBA00023125"/>
    </source>
</evidence>
<accession>A3DN70</accession>
<dbReference type="PANTHER" id="PTHR48444">
    <property type="entry name" value="DNA TOPOISOMERASE 6 SUBUNIT B"/>
    <property type="match status" value="1"/>
</dbReference>
<dbReference type="InterPro" id="IPR003594">
    <property type="entry name" value="HATPase_dom"/>
</dbReference>
<feature type="binding site" evidence="7">
    <location>
        <begin position="101"/>
        <end position="102"/>
    </location>
    <ligand>
        <name>ATP</name>
        <dbReference type="ChEBI" id="CHEBI:30616"/>
    </ligand>
</feature>
<evidence type="ECO:0000256" key="7">
    <source>
        <dbReference type="HAMAP-Rule" id="MF_00322"/>
    </source>
</evidence>
<organism evidence="9 10">
    <name type="scientific">Staphylothermus marinus (strain ATCC 43588 / DSM 3639 / JCM 9404 / F1)</name>
    <dbReference type="NCBI Taxonomy" id="399550"/>
    <lineage>
        <taxon>Archaea</taxon>
        <taxon>Thermoproteota</taxon>
        <taxon>Thermoprotei</taxon>
        <taxon>Desulfurococcales</taxon>
        <taxon>Desulfurococcaceae</taxon>
        <taxon>Staphylothermus</taxon>
    </lineage>
</organism>
<dbReference type="GO" id="GO:0006265">
    <property type="term" value="P:DNA topological change"/>
    <property type="evidence" value="ECO:0007669"/>
    <property type="project" value="UniProtKB-UniRule"/>
</dbReference>
<dbReference type="PANTHER" id="PTHR48444:SF1">
    <property type="entry name" value="DNA TOPOISOMERASE 6 SUBUNIT B"/>
    <property type="match status" value="1"/>
</dbReference>
<dbReference type="SUPFAM" id="SSF54211">
    <property type="entry name" value="Ribosomal protein S5 domain 2-like"/>
    <property type="match status" value="1"/>
</dbReference>
<comment type="similarity">
    <text evidence="7">Belongs to the TOP6B family.</text>
</comment>
<gene>
    <name evidence="7" type="primary">top6B</name>
    <name evidence="9" type="ordered locus">Smar_0981</name>
</gene>
<keyword evidence="5 7" id="KW-0413">Isomerase</keyword>
<dbReference type="InterPro" id="IPR015320">
    <property type="entry name" value="TopoVI_B_transducer"/>
</dbReference>
<feature type="binding site" evidence="7">
    <location>
        <position position="432"/>
    </location>
    <ligand>
        <name>ATP</name>
        <dbReference type="ChEBI" id="CHEBI:30616"/>
    </ligand>
</feature>
<dbReference type="InterPro" id="IPR014721">
    <property type="entry name" value="Ribsml_uS5_D2-typ_fold_subgr"/>
</dbReference>
<dbReference type="PIRSF" id="PIRSF006553">
    <property type="entry name" value="TopoVI_B"/>
    <property type="match status" value="1"/>
</dbReference>
<evidence type="ECO:0000256" key="1">
    <source>
        <dbReference type="ARBA" id="ARBA00022741"/>
    </source>
</evidence>
<dbReference type="InterPro" id="IPR020568">
    <property type="entry name" value="Ribosomal_Su5_D2-typ_SF"/>
</dbReference>
<dbReference type="eggNOG" id="arCOG01165">
    <property type="taxonomic scope" value="Archaea"/>
</dbReference>
<dbReference type="InterPro" id="IPR010979">
    <property type="entry name" value="Ribosomal_uS13-like_H2TH"/>
</dbReference>
<evidence type="ECO:0000256" key="2">
    <source>
        <dbReference type="ARBA" id="ARBA00022840"/>
    </source>
</evidence>
<feature type="domain" description="Histidine kinase/HSP90-like ATPase" evidence="8">
    <location>
        <begin position="31"/>
        <end position="195"/>
    </location>
</feature>
<evidence type="ECO:0000256" key="3">
    <source>
        <dbReference type="ARBA" id="ARBA00023029"/>
    </source>
</evidence>
<comment type="subunit">
    <text evidence="6 7">Homodimer. Heterotetramer of two Top6A and two Top6B chains.</text>
</comment>
<evidence type="ECO:0000259" key="8">
    <source>
        <dbReference type="SMART" id="SM00387"/>
    </source>
</evidence>
<dbReference type="FunFam" id="3.30.565.10:FF:000062">
    <property type="entry name" value="Type 2 DNA topoisomerase 6 subunit B"/>
    <property type="match status" value="1"/>
</dbReference>
<dbReference type="Gene3D" id="3.30.565.10">
    <property type="entry name" value="Histidine kinase-like ATPase, C-terminal domain"/>
    <property type="match status" value="1"/>
</dbReference>
<protein>
    <recommendedName>
        <fullName evidence="7">Type 2 DNA topoisomerase 6 subunit B</fullName>
        <ecNumber evidence="7">5.6.2.2</ecNumber>
    </recommendedName>
    <alternativeName>
        <fullName evidence="7">Type II DNA topoisomerase VI subunit B</fullName>
        <shortName evidence="7">TopoVI-B</shortName>
    </alternativeName>
</protein>
<keyword evidence="4 7" id="KW-0238">DNA-binding</keyword>
<comment type="function">
    <text evidence="7">Relaxes both positive and negative superturns and exhibits a strong decatenase activity.</text>
</comment>
<dbReference type="Pfam" id="PF09239">
    <property type="entry name" value="Topo-VIb_trans"/>
    <property type="match status" value="1"/>
</dbReference>
<dbReference type="SUPFAM" id="SSF55874">
    <property type="entry name" value="ATPase domain of HSP90 chaperone/DNA topoisomerase II/histidine kinase"/>
    <property type="match status" value="1"/>
</dbReference>
<dbReference type="Gene3D" id="3.30.230.10">
    <property type="match status" value="1"/>
</dbReference>
<dbReference type="GO" id="GO:0006260">
    <property type="term" value="P:DNA replication"/>
    <property type="evidence" value="ECO:0007669"/>
    <property type="project" value="UniProtKB-UniRule"/>
</dbReference>
<dbReference type="NCBIfam" id="NF003218">
    <property type="entry name" value="PRK04184.1"/>
    <property type="match status" value="1"/>
</dbReference>
<dbReference type="InterPro" id="IPR005734">
    <property type="entry name" value="TopoVI_B"/>
</dbReference>